<evidence type="ECO:0000313" key="3">
    <source>
        <dbReference type="Proteomes" id="UP000276215"/>
    </source>
</evidence>
<gene>
    <name evidence="2" type="ORF">L873DRAFT_132313</name>
</gene>
<proteinExistence type="predicted"/>
<organism evidence="2 3">
    <name type="scientific">Choiromyces venosus 120613-1</name>
    <dbReference type="NCBI Taxonomy" id="1336337"/>
    <lineage>
        <taxon>Eukaryota</taxon>
        <taxon>Fungi</taxon>
        <taxon>Dikarya</taxon>
        <taxon>Ascomycota</taxon>
        <taxon>Pezizomycotina</taxon>
        <taxon>Pezizomycetes</taxon>
        <taxon>Pezizales</taxon>
        <taxon>Tuberaceae</taxon>
        <taxon>Choiromyces</taxon>
    </lineage>
</organism>
<accession>A0A3N4J3V0</accession>
<reference evidence="2 3" key="1">
    <citation type="journal article" date="2018" name="Nat. Ecol. Evol.">
        <title>Pezizomycetes genomes reveal the molecular basis of ectomycorrhizal truffle lifestyle.</title>
        <authorList>
            <person name="Murat C."/>
            <person name="Payen T."/>
            <person name="Noel B."/>
            <person name="Kuo A."/>
            <person name="Morin E."/>
            <person name="Chen J."/>
            <person name="Kohler A."/>
            <person name="Krizsan K."/>
            <person name="Balestrini R."/>
            <person name="Da Silva C."/>
            <person name="Montanini B."/>
            <person name="Hainaut M."/>
            <person name="Levati E."/>
            <person name="Barry K.W."/>
            <person name="Belfiori B."/>
            <person name="Cichocki N."/>
            <person name="Clum A."/>
            <person name="Dockter R.B."/>
            <person name="Fauchery L."/>
            <person name="Guy J."/>
            <person name="Iotti M."/>
            <person name="Le Tacon F."/>
            <person name="Lindquist E.A."/>
            <person name="Lipzen A."/>
            <person name="Malagnac F."/>
            <person name="Mello A."/>
            <person name="Molinier V."/>
            <person name="Miyauchi S."/>
            <person name="Poulain J."/>
            <person name="Riccioni C."/>
            <person name="Rubini A."/>
            <person name="Sitrit Y."/>
            <person name="Splivallo R."/>
            <person name="Traeger S."/>
            <person name="Wang M."/>
            <person name="Zifcakova L."/>
            <person name="Wipf D."/>
            <person name="Zambonelli A."/>
            <person name="Paolocci F."/>
            <person name="Nowrousian M."/>
            <person name="Ottonello S."/>
            <person name="Baldrian P."/>
            <person name="Spatafora J.W."/>
            <person name="Henrissat B."/>
            <person name="Nagy L.G."/>
            <person name="Aury J.M."/>
            <person name="Wincker P."/>
            <person name="Grigoriev I.V."/>
            <person name="Bonfante P."/>
            <person name="Martin F.M."/>
        </authorList>
    </citation>
    <scope>NUCLEOTIDE SEQUENCE [LARGE SCALE GENOMIC DNA]</scope>
    <source>
        <strain evidence="2 3">120613-1</strain>
    </source>
</reference>
<evidence type="ECO:0000313" key="2">
    <source>
        <dbReference type="EMBL" id="RPA92845.1"/>
    </source>
</evidence>
<name>A0A3N4J3V0_9PEZI</name>
<protein>
    <submittedName>
        <fullName evidence="2">Uncharacterized protein</fullName>
    </submittedName>
</protein>
<sequence length="177" mass="20557">MSRKALACRTNTDGPIHWKSRYDITTKMFRRTDRRTKPPRNTISNQYYLARPRGFKFSSSIETVQIGWVCREPSHLSSLPRRPPNDNCVIIGIIRQVNRGLLLVSLPPGDPVTQPAIRFDNREKLKEAKKIKKNFSLMTAELYPFRQTNKHKSAETFKTGQHKAEKFQTNQKFPQVS</sequence>
<feature type="region of interest" description="Disordered" evidence="1">
    <location>
        <begin position="156"/>
        <end position="177"/>
    </location>
</feature>
<feature type="compositionally biased region" description="Polar residues" evidence="1">
    <location>
        <begin position="167"/>
        <end position="177"/>
    </location>
</feature>
<evidence type="ECO:0000256" key="1">
    <source>
        <dbReference type="SAM" id="MobiDB-lite"/>
    </source>
</evidence>
<dbReference type="EMBL" id="ML120464">
    <property type="protein sequence ID" value="RPA92845.1"/>
    <property type="molecule type" value="Genomic_DNA"/>
</dbReference>
<keyword evidence="3" id="KW-1185">Reference proteome</keyword>
<dbReference type="Proteomes" id="UP000276215">
    <property type="component" value="Unassembled WGS sequence"/>
</dbReference>
<dbReference type="AlphaFoldDB" id="A0A3N4J3V0"/>